<dbReference type="PANTHER" id="PTHR22767:SF2">
    <property type="entry name" value="N(ALPHA)-ACETYLTRANSFERASE 15_16, ISOFORM A"/>
    <property type="match status" value="1"/>
</dbReference>
<keyword evidence="1" id="KW-0677">Repeat</keyword>
<gene>
    <name evidence="5" type="ORF">AB6A40_003658</name>
</gene>
<keyword evidence="6" id="KW-1185">Reference proteome</keyword>
<dbReference type="SUPFAM" id="SSF48452">
    <property type="entry name" value="TPR-like"/>
    <property type="match status" value="1"/>
</dbReference>
<evidence type="ECO:0000256" key="4">
    <source>
        <dbReference type="SAM" id="Coils"/>
    </source>
</evidence>
<dbReference type="PROSITE" id="PS50005">
    <property type="entry name" value="TPR"/>
    <property type="match status" value="1"/>
</dbReference>
<protein>
    <submittedName>
        <fullName evidence="5">Uncharacterized protein</fullName>
    </submittedName>
</protein>
<dbReference type="PANTHER" id="PTHR22767">
    <property type="entry name" value="N-TERMINAL ACETYLTRANSFERASE-RELATED"/>
    <property type="match status" value="1"/>
</dbReference>
<feature type="coiled-coil region" evidence="4">
    <location>
        <begin position="601"/>
        <end position="628"/>
    </location>
</feature>
<dbReference type="Pfam" id="PF13181">
    <property type="entry name" value="TPR_8"/>
    <property type="match status" value="1"/>
</dbReference>
<dbReference type="Proteomes" id="UP001608902">
    <property type="component" value="Unassembled WGS sequence"/>
</dbReference>
<evidence type="ECO:0000256" key="3">
    <source>
        <dbReference type="PROSITE-ProRule" id="PRU00339"/>
    </source>
</evidence>
<dbReference type="FunFam" id="1.25.40.1040:FF:000003">
    <property type="entry name" value="N-terminal acetyltransferase A, auxiliary subunit"/>
    <property type="match status" value="1"/>
</dbReference>
<name>A0ABD6EA69_9BILA</name>
<dbReference type="EMBL" id="JBGFUD010001947">
    <property type="protein sequence ID" value="MFH4976949.1"/>
    <property type="molecule type" value="Genomic_DNA"/>
</dbReference>
<proteinExistence type="predicted"/>
<dbReference type="Pfam" id="PF12569">
    <property type="entry name" value="NatA_aux_su"/>
    <property type="match status" value="1"/>
</dbReference>
<evidence type="ECO:0000256" key="1">
    <source>
        <dbReference type="ARBA" id="ARBA00022737"/>
    </source>
</evidence>
<keyword evidence="4" id="KW-0175">Coiled coil</keyword>
<dbReference type="SMART" id="SM00028">
    <property type="entry name" value="TPR"/>
    <property type="match status" value="6"/>
</dbReference>
<reference evidence="5 6" key="1">
    <citation type="submission" date="2024-08" db="EMBL/GenBank/DDBJ databases">
        <title>Gnathostoma spinigerum genome.</title>
        <authorList>
            <person name="Gonzalez-Bertolin B."/>
            <person name="Monzon S."/>
            <person name="Zaballos A."/>
            <person name="Jimenez P."/>
            <person name="Dekumyoy P."/>
            <person name="Varona S."/>
            <person name="Cuesta I."/>
            <person name="Sumanam S."/>
            <person name="Adisakwattana P."/>
            <person name="Gasser R.B."/>
            <person name="Hernandez-Gonzalez A."/>
            <person name="Young N.D."/>
            <person name="Perteguer M.J."/>
        </authorList>
    </citation>
    <scope>NUCLEOTIDE SEQUENCE [LARGE SCALE GENOMIC DNA]</scope>
    <source>
        <strain evidence="5">AL3</strain>
        <tissue evidence="5">Liver</tissue>
    </source>
</reference>
<dbReference type="InterPro" id="IPR011990">
    <property type="entry name" value="TPR-like_helical_dom_sf"/>
</dbReference>
<dbReference type="Gene3D" id="1.25.40.1010">
    <property type="match status" value="1"/>
</dbReference>
<dbReference type="Gene3D" id="1.25.40.1040">
    <property type="match status" value="1"/>
</dbReference>
<comment type="caution">
    <text evidence="5">The sequence shown here is derived from an EMBL/GenBank/DDBJ whole genome shotgun (WGS) entry which is preliminary data.</text>
</comment>
<accession>A0ABD6EA69</accession>
<dbReference type="InterPro" id="IPR021183">
    <property type="entry name" value="NatA_aux_su"/>
</dbReference>
<keyword evidence="2 3" id="KW-0802">TPR repeat</keyword>
<feature type="repeat" description="TPR" evidence="3">
    <location>
        <begin position="86"/>
        <end position="119"/>
    </location>
</feature>
<dbReference type="InterPro" id="IPR019734">
    <property type="entry name" value="TPR_rpt"/>
</dbReference>
<dbReference type="PIRSF" id="PIRSF000422">
    <property type="entry name" value="N-terminal-AcTrfase-A_aux_su"/>
    <property type="match status" value="1"/>
</dbReference>
<evidence type="ECO:0000256" key="2">
    <source>
        <dbReference type="ARBA" id="ARBA00022803"/>
    </source>
</evidence>
<evidence type="ECO:0000313" key="5">
    <source>
        <dbReference type="EMBL" id="MFH4976949.1"/>
    </source>
</evidence>
<organism evidence="5 6">
    <name type="scientific">Gnathostoma spinigerum</name>
    <dbReference type="NCBI Taxonomy" id="75299"/>
    <lineage>
        <taxon>Eukaryota</taxon>
        <taxon>Metazoa</taxon>
        <taxon>Ecdysozoa</taxon>
        <taxon>Nematoda</taxon>
        <taxon>Chromadorea</taxon>
        <taxon>Rhabditida</taxon>
        <taxon>Spirurina</taxon>
        <taxon>Gnathostomatomorpha</taxon>
        <taxon>Gnathostomatoidea</taxon>
        <taxon>Gnathostomatidae</taxon>
        <taxon>Gnathostoma</taxon>
    </lineage>
</organism>
<dbReference type="GO" id="GO:0005737">
    <property type="term" value="C:cytoplasm"/>
    <property type="evidence" value="ECO:0007669"/>
    <property type="project" value="UniProtKB-ARBA"/>
</dbReference>
<dbReference type="AlphaFoldDB" id="A0ABD6EA69"/>
<sequence length="872" mass="100833">MAPPGQSSSQPLPPKELTLFRKIVKHYEHKQYKNGLRCAKMILSNPQFVEHGETLAMKGLILNCMGKHDEAQECVKRGLTADLRSHVCWHVFGLIQRSEKKYDEAMKAYKQALRLDKDNLQILRDLSLLQIQMRDLDGYRDSRYQLLMLRPQQRVAWIGYATAYHLLKDYDMALKLVNEFCNSTKPAEYDFEQSELILYQNMLLRESGQLELALSKLEENAAHIVDRLTYMETRADLLMKLGQSDKAELVYWKLIERNPEKLYYYERIEQCRGLTSEDVAERYQIYKKALEMVPRAAAPKRAPLYFLRGTEFEKLLVPYLIQRLRKGVPSLFKNLVPLYSDQEKVQFLDRTIVDFVKRIEENGYKNGSLDDSPLPESPTTVLWLYYLLAQHYDKLGSISKAHMYIDRALQHTPTLIELYMIKAKIHKHAGDVNEAARVMEQAQALDTADRYVNSKCAKYLLRAGLMKEAEDMCSKFTREGVNASTNLNEMQCMWYEIECAKAYQRLGKYGEALKKCHEVDRHFVGIIEDQFDFHTYCIRKVTLCAYISLLRLEDVLRRHSFYYEAAKVAIEIYLRMVDRPEDFSLHSQNQNGNLNASELKKLRKKQKKEKAREALEAANKTKQQNQKKLDGDVENFAFEPLDPEKLLKIESPLDEASKFVQPLLQLNCTEFGAYILGFEVYYRRKKILLMLQCLNRAAKLDPSNPKLHVANAKYLHYYSTANLEGTVGELAKSLTEILFPNTKSAAELNAAYKFAHISSFPHRLAVLEVDILLDPKVTDSAKSWLLRSLDDEKLTGLNLKIAEELYSNIEYGKYGQWSADELSQLRKTCHRLFKDAVRFGGGIDQAVRAEKESQLAKPLQESFVSSNSDDFA</sequence>
<evidence type="ECO:0000313" key="6">
    <source>
        <dbReference type="Proteomes" id="UP001608902"/>
    </source>
</evidence>